<sequence>MSSIAKNGESIDMPHGRIIENKYLLGDKINTGSFATVFQIKTIGEKEFTKVVKIARSTETNEKYNNEVLILKCCLGENCFPQIFDHYSIKKFKYIVMSDSGEAVADILSRNPRKMFRNSNVLRLTSSIFRALDILHRLGFYHRDIQGYNLMMKLTNGHLVFNLIDFGNSASEKSCLKCHYNSRNTSLNVMKTKVYGPIDDYISTVYYMNVVAGFQPFDTRHQTMIEAKEKYHLDPCSLYDPKQQWMGHVLSRLVKIQKDQSKDHKSVRMILDSAIPNCHPTSPIVFKIIEKKVVIE</sequence>
<name>A0A6A5FUP8_CAERE</name>
<dbReference type="InterPro" id="IPR011009">
    <property type="entry name" value="Kinase-like_dom_sf"/>
</dbReference>
<evidence type="ECO:0000259" key="1">
    <source>
        <dbReference type="PROSITE" id="PS50011"/>
    </source>
</evidence>
<dbReference type="PANTHER" id="PTHR11909">
    <property type="entry name" value="CASEIN KINASE-RELATED"/>
    <property type="match status" value="1"/>
</dbReference>
<dbReference type="GO" id="GO:0004672">
    <property type="term" value="F:protein kinase activity"/>
    <property type="evidence" value="ECO:0007669"/>
    <property type="project" value="InterPro"/>
</dbReference>
<feature type="domain" description="Protein kinase" evidence="1">
    <location>
        <begin position="23"/>
        <end position="282"/>
    </location>
</feature>
<dbReference type="Proteomes" id="UP000483820">
    <property type="component" value="Chromosome X"/>
</dbReference>
<dbReference type="SUPFAM" id="SSF56112">
    <property type="entry name" value="Protein kinase-like (PK-like)"/>
    <property type="match status" value="1"/>
</dbReference>
<dbReference type="RefSeq" id="XP_053578574.1">
    <property type="nucleotide sequence ID" value="XM_053735008.1"/>
</dbReference>
<gene>
    <name evidence="2" type="ORF">GCK72_022707</name>
</gene>
<reference evidence="2 3" key="1">
    <citation type="submission" date="2019-12" db="EMBL/GenBank/DDBJ databases">
        <title>Chromosome-level assembly of the Caenorhabditis remanei genome.</title>
        <authorList>
            <person name="Teterina A.A."/>
            <person name="Willis J.H."/>
            <person name="Phillips P.C."/>
        </authorList>
    </citation>
    <scope>NUCLEOTIDE SEQUENCE [LARGE SCALE GENOMIC DNA]</scope>
    <source>
        <strain evidence="2 3">PX506</strain>
        <tissue evidence="2">Whole organism</tissue>
    </source>
</reference>
<dbReference type="CTD" id="78777539"/>
<protein>
    <recommendedName>
        <fullName evidence="1">Protein kinase domain-containing protein</fullName>
    </recommendedName>
</protein>
<dbReference type="PROSITE" id="PS50011">
    <property type="entry name" value="PROTEIN_KINASE_DOM"/>
    <property type="match status" value="1"/>
</dbReference>
<dbReference type="AlphaFoldDB" id="A0A6A5FUP8"/>
<dbReference type="GeneID" id="78777539"/>
<dbReference type="InterPro" id="IPR000719">
    <property type="entry name" value="Prot_kinase_dom"/>
</dbReference>
<dbReference type="Gene3D" id="3.30.200.20">
    <property type="entry name" value="Phosphorylase Kinase, domain 1"/>
    <property type="match status" value="1"/>
</dbReference>
<dbReference type="GO" id="GO:0005524">
    <property type="term" value="F:ATP binding"/>
    <property type="evidence" value="ECO:0007669"/>
    <property type="project" value="InterPro"/>
</dbReference>
<dbReference type="EMBL" id="WUAV01000006">
    <property type="protein sequence ID" value="KAF1746254.1"/>
    <property type="molecule type" value="Genomic_DNA"/>
</dbReference>
<proteinExistence type="predicted"/>
<accession>A0A6A5FUP8</accession>
<dbReference type="KEGG" id="crq:GCK72_022707"/>
<dbReference type="InterPro" id="IPR050235">
    <property type="entry name" value="CK1_Ser-Thr_kinase"/>
</dbReference>
<dbReference type="SMART" id="SM00220">
    <property type="entry name" value="S_TKc"/>
    <property type="match status" value="1"/>
</dbReference>
<evidence type="ECO:0000313" key="2">
    <source>
        <dbReference type="EMBL" id="KAF1746254.1"/>
    </source>
</evidence>
<comment type="caution">
    <text evidence="2">The sequence shown here is derived from an EMBL/GenBank/DDBJ whole genome shotgun (WGS) entry which is preliminary data.</text>
</comment>
<dbReference type="Pfam" id="PF00069">
    <property type="entry name" value="Pkinase"/>
    <property type="match status" value="1"/>
</dbReference>
<organism evidence="2 3">
    <name type="scientific">Caenorhabditis remanei</name>
    <name type="common">Caenorhabditis vulgaris</name>
    <dbReference type="NCBI Taxonomy" id="31234"/>
    <lineage>
        <taxon>Eukaryota</taxon>
        <taxon>Metazoa</taxon>
        <taxon>Ecdysozoa</taxon>
        <taxon>Nematoda</taxon>
        <taxon>Chromadorea</taxon>
        <taxon>Rhabditida</taxon>
        <taxon>Rhabditina</taxon>
        <taxon>Rhabditomorpha</taxon>
        <taxon>Rhabditoidea</taxon>
        <taxon>Rhabditidae</taxon>
        <taxon>Peloderinae</taxon>
        <taxon>Caenorhabditis</taxon>
    </lineage>
</organism>
<evidence type="ECO:0000313" key="3">
    <source>
        <dbReference type="Proteomes" id="UP000483820"/>
    </source>
</evidence>
<dbReference type="Gene3D" id="1.10.510.10">
    <property type="entry name" value="Transferase(Phosphotransferase) domain 1"/>
    <property type="match status" value="1"/>
</dbReference>